<evidence type="ECO:0000313" key="3">
    <source>
        <dbReference type="EMBL" id="PVZ95726.1"/>
    </source>
</evidence>
<dbReference type="OrthoDB" id="3615236at2"/>
<dbReference type="Pfam" id="PF01261">
    <property type="entry name" value="AP_endonuc_2"/>
    <property type="match status" value="1"/>
</dbReference>
<keyword evidence="4" id="KW-1185">Reference proteome</keyword>
<dbReference type="AlphaFoldDB" id="A0A2V1HSY9"/>
<dbReference type="InterPro" id="IPR013022">
    <property type="entry name" value="Xyl_isomerase-like_TIM-brl"/>
</dbReference>
<protein>
    <recommendedName>
        <fullName evidence="2">Xylose isomerase-like TIM barrel domain-containing protein</fullName>
    </recommendedName>
</protein>
<dbReference type="InterPro" id="IPR050312">
    <property type="entry name" value="IolE/XylAMocC-like"/>
</dbReference>
<comment type="caution">
    <text evidence="3">The sequence shown here is derived from an EMBL/GenBank/DDBJ whole genome shotgun (WGS) entry which is preliminary data.</text>
</comment>
<dbReference type="PANTHER" id="PTHR12110:SF53">
    <property type="entry name" value="BLR5974 PROTEIN"/>
    <property type="match status" value="1"/>
</dbReference>
<evidence type="ECO:0000256" key="1">
    <source>
        <dbReference type="ARBA" id="ARBA00023277"/>
    </source>
</evidence>
<dbReference type="Gene3D" id="3.20.20.150">
    <property type="entry name" value="Divalent-metal-dependent TIM barrel enzymes"/>
    <property type="match status" value="1"/>
</dbReference>
<evidence type="ECO:0000313" key="4">
    <source>
        <dbReference type="Proteomes" id="UP000244893"/>
    </source>
</evidence>
<dbReference type="InterPro" id="IPR036237">
    <property type="entry name" value="Xyl_isomerase-like_sf"/>
</dbReference>
<dbReference type="EMBL" id="QEOP01000001">
    <property type="protein sequence ID" value="PVZ95726.1"/>
    <property type="molecule type" value="Genomic_DNA"/>
</dbReference>
<organism evidence="3 4">
    <name type="scientific">Amnibacterium flavum</name>
    <dbReference type="NCBI Taxonomy" id="2173173"/>
    <lineage>
        <taxon>Bacteria</taxon>
        <taxon>Bacillati</taxon>
        <taxon>Actinomycetota</taxon>
        <taxon>Actinomycetes</taxon>
        <taxon>Micrococcales</taxon>
        <taxon>Microbacteriaceae</taxon>
        <taxon>Amnibacterium</taxon>
    </lineage>
</organism>
<keyword evidence="1" id="KW-0119">Carbohydrate metabolism</keyword>
<evidence type="ECO:0000259" key="2">
    <source>
        <dbReference type="Pfam" id="PF01261"/>
    </source>
</evidence>
<dbReference type="PANTHER" id="PTHR12110">
    <property type="entry name" value="HYDROXYPYRUVATE ISOMERASE"/>
    <property type="match status" value="1"/>
</dbReference>
<gene>
    <name evidence="3" type="ORF">DDQ50_04400</name>
</gene>
<proteinExistence type="predicted"/>
<dbReference type="RefSeq" id="WP_116755461.1">
    <property type="nucleotide sequence ID" value="NZ_JBHUEX010000001.1"/>
</dbReference>
<dbReference type="SUPFAM" id="SSF51658">
    <property type="entry name" value="Xylose isomerase-like"/>
    <property type="match status" value="1"/>
</dbReference>
<sequence length="329" mass="37522">MTHNIKRGVSLYSYQEEVFLGKLDLESAIAASAAFGANGIEIIPEQSFDNFPNLTDEQVANWFALHEKYGTVPTAYDMFIDLKRRADRLMTLEEGLESIRRDIDLADRLGTKVIRVIINTPPEVYEHAAPYAEEKGIKLALEIHAPMRYDHRWVQQFLEIIHRVDSPSLGLLPDMGTFVRIFPRVVSERALRDGGTPKLVDHIVKVYNDHPTDLQTLSREIAWRGGNAVDMGLAAAATGYNWVEPSTLIPHMPYLFHIQAKFYEMVDDTHEYSIPYDEIIPLLIDHGYNGYLSSEYEGNRHIQDVEPVDSVEQVRRQHAMFVKLLGEAD</sequence>
<dbReference type="Proteomes" id="UP000244893">
    <property type="component" value="Unassembled WGS sequence"/>
</dbReference>
<name>A0A2V1HSY9_9MICO</name>
<accession>A0A2V1HSY9</accession>
<feature type="domain" description="Xylose isomerase-like TIM barrel" evidence="2">
    <location>
        <begin position="30"/>
        <end position="306"/>
    </location>
</feature>
<reference evidence="3 4" key="1">
    <citation type="submission" date="2018-05" db="EMBL/GenBank/DDBJ databases">
        <title>Amnibacterium sp. M8JJ-5, whole genome shotgun sequence.</title>
        <authorList>
            <person name="Tuo L."/>
        </authorList>
    </citation>
    <scope>NUCLEOTIDE SEQUENCE [LARGE SCALE GENOMIC DNA]</scope>
    <source>
        <strain evidence="3 4">M8JJ-5</strain>
    </source>
</reference>